<sequence length="98" mass="11133">MFLSFFGGVGKYILVQSSQNTIKVVAEERMKRISTFDLHRDLEMCACTLLSNAFELNTLFKKFKNTKCAEKRTAFVFGKCGVRLTQNGAITPDRNELD</sequence>
<accession>A0A843X2H7</accession>
<keyword evidence="2" id="KW-1185">Reference proteome</keyword>
<organism evidence="1 2">
    <name type="scientific">Colocasia esculenta</name>
    <name type="common">Wild taro</name>
    <name type="synonym">Arum esculentum</name>
    <dbReference type="NCBI Taxonomy" id="4460"/>
    <lineage>
        <taxon>Eukaryota</taxon>
        <taxon>Viridiplantae</taxon>
        <taxon>Streptophyta</taxon>
        <taxon>Embryophyta</taxon>
        <taxon>Tracheophyta</taxon>
        <taxon>Spermatophyta</taxon>
        <taxon>Magnoliopsida</taxon>
        <taxon>Liliopsida</taxon>
        <taxon>Araceae</taxon>
        <taxon>Aroideae</taxon>
        <taxon>Colocasieae</taxon>
        <taxon>Colocasia</taxon>
    </lineage>
</organism>
<dbReference type="AlphaFoldDB" id="A0A843X2H7"/>
<name>A0A843X2H7_COLES</name>
<comment type="caution">
    <text evidence="1">The sequence shown here is derived from an EMBL/GenBank/DDBJ whole genome shotgun (WGS) entry which is preliminary data.</text>
</comment>
<reference evidence="1" key="1">
    <citation type="submission" date="2017-07" db="EMBL/GenBank/DDBJ databases">
        <title>Taro Niue Genome Assembly and Annotation.</title>
        <authorList>
            <person name="Atibalentja N."/>
            <person name="Keating K."/>
            <person name="Fields C.J."/>
        </authorList>
    </citation>
    <scope>NUCLEOTIDE SEQUENCE</scope>
    <source>
        <strain evidence="1">Niue_2</strain>
        <tissue evidence="1">Leaf</tissue>
    </source>
</reference>
<dbReference type="EMBL" id="NMUH01006455">
    <property type="protein sequence ID" value="MQM15306.1"/>
    <property type="molecule type" value="Genomic_DNA"/>
</dbReference>
<proteinExistence type="predicted"/>
<evidence type="ECO:0000313" key="2">
    <source>
        <dbReference type="Proteomes" id="UP000652761"/>
    </source>
</evidence>
<dbReference type="Proteomes" id="UP000652761">
    <property type="component" value="Unassembled WGS sequence"/>
</dbReference>
<evidence type="ECO:0000313" key="1">
    <source>
        <dbReference type="EMBL" id="MQM15306.1"/>
    </source>
</evidence>
<protein>
    <submittedName>
        <fullName evidence="1">Uncharacterized protein</fullName>
    </submittedName>
</protein>
<gene>
    <name evidence="1" type="ORF">Taro_048247</name>
</gene>